<dbReference type="EMBL" id="CM000159">
    <property type="protein sequence ID" value="KRK01078.1"/>
    <property type="molecule type" value="Genomic_DNA"/>
</dbReference>
<dbReference type="GO" id="GO:0006511">
    <property type="term" value="P:ubiquitin-dependent protein catabolic process"/>
    <property type="evidence" value="ECO:0007669"/>
    <property type="project" value="InterPro"/>
</dbReference>
<dbReference type="Proteomes" id="UP000002282">
    <property type="component" value="Chromosome 3L"/>
</dbReference>
<proteinExistence type="inferred from homology"/>
<dbReference type="Gene3D" id="3.30.710.10">
    <property type="entry name" value="Potassium Channel Kv1.1, Chain A"/>
    <property type="match status" value="1"/>
</dbReference>
<organism evidence="3 4">
    <name type="scientific">Drosophila yakuba</name>
    <name type="common">Fruit fly</name>
    <dbReference type="NCBI Taxonomy" id="7245"/>
    <lineage>
        <taxon>Eukaryota</taxon>
        <taxon>Metazoa</taxon>
        <taxon>Ecdysozoa</taxon>
        <taxon>Arthropoda</taxon>
        <taxon>Hexapoda</taxon>
        <taxon>Insecta</taxon>
        <taxon>Pterygota</taxon>
        <taxon>Neoptera</taxon>
        <taxon>Endopterygota</taxon>
        <taxon>Diptera</taxon>
        <taxon>Brachycera</taxon>
        <taxon>Muscomorpha</taxon>
        <taxon>Ephydroidea</taxon>
        <taxon>Drosophilidae</taxon>
        <taxon>Drosophila</taxon>
        <taxon>Sophophora</taxon>
    </lineage>
</organism>
<name>A0A0R1DV80_DROYA</name>
<accession>A0A0R1DV80</accession>
<keyword evidence="4" id="KW-1185">Reference proteome</keyword>
<dbReference type="InterPro" id="IPR011333">
    <property type="entry name" value="SKP1/BTB/POZ_sf"/>
</dbReference>
<evidence type="ECO:0008006" key="5">
    <source>
        <dbReference type="Google" id="ProtNLM"/>
    </source>
</evidence>
<evidence type="ECO:0000313" key="3">
    <source>
        <dbReference type="EMBL" id="KRK01078.1"/>
    </source>
</evidence>
<sequence length="163" mass="18969">MHSKYWKFFIKRLFQHSLNKMSIIATESESVQLQTNDGVIHTVSIDCALQMCPVRNMIMLERQRNLYTNDVIPLPRVDAKNLRFIIKWWSSVQDLEESVGTMGKKQLIQLLTEENASHDFLMQVILAANYLQMKDLLKATTHVLADALNECESVEEIRKKFNL</sequence>
<keyword evidence="2" id="KW-0833">Ubl conjugation pathway</keyword>
<dbReference type="SUPFAM" id="SSF54695">
    <property type="entry name" value="POZ domain"/>
    <property type="match status" value="1"/>
</dbReference>
<dbReference type="SUPFAM" id="SSF81382">
    <property type="entry name" value="Skp1 dimerisation domain-like"/>
    <property type="match status" value="1"/>
</dbReference>
<dbReference type="InterPro" id="IPR036296">
    <property type="entry name" value="SKP1-like_dim_sf"/>
</dbReference>
<reference evidence="3 4" key="1">
    <citation type="journal article" date="2007" name="Nature">
        <title>Evolution of genes and genomes on the Drosophila phylogeny.</title>
        <authorList>
            <consortium name="Drosophila 12 Genomes Consortium"/>
            <person name="Clark A.G."/>
            <person name="Eisen M.B."/>
            <person name="Smith D.R."/>
            <person name="Bergman C.M."/>
            <person name="Oliver B."/>
            <person name="Markow T.A."/>
            <person name="Kaufman T.C."/>
            <person name="Kellis M."/>
            <person name="Gelbart W."/>
            <person name="Iyer V.N."/>
            <person name="Pollard D.A."/>
            <person name="Sackton T.B."/>
            <person name="Larracuente A.M."/>
            <person name="Singh N.D."/>
            <person name="Abad J.P."/>
            <person name="Abt D.N."/>
            <person name="Adryan B."/>
            <person name="Aguade M."/>
            <person name="Akashi H."/>
            <person name="Anderson W.W."/>
            <person name="Aquadro C.F."/>
            <person name="Ardell D.H."/>
            <person name="Arguello R."/>
            <person name="Artieri C.G."/>
            <person name="Barbash D.A."/>
            <person name="Barker D."/>
            <person name="Barsanti P."/>
            <person name="Batterham P."/>
            <person name="Batzoglou S."/>
            <person name="Begun D."/>
            <person name="Bhutkar A."/>
            <person name="Blanco E."/>
            <person name="Bosak S.A."/>
            <person name="Bradley R.K."/>
            <person name="Brand A.D."/>
            <person name="Brent M.R."/>
            <person name="Brooks A.N."/>
            <person name="Brown R.H."/>
            <person name="Butlin R.K."/>
            <person name="Caggese C."/>
            <person name="Calvi B.R."/>
            <person name="Bernardo de Carvalho A."/>
            <person name="Caspi A."/>
            <person name="Castrezana S."/>
            <person name="Celniker S.E."/>
            <person name="Chang J.L."/>
            <person name="Chapple C."/>
            <person name="Chatterji S."/>
            <person name="Chinwalla A."/>
            <person name="Civetta A."/>
            <person name="Clifton S.W."/>
            <person name="Comeron J.M."/>
            <person name="Costello J.C."/>
            <person name="Coyne J.A."/>
            <person name="Daub J."/>
            <person name="David R.G."/>
            <person name="Delcher A.L."/>
            <person name="Delehaunty K."/>
            <person name="Do C.B."/>
            <person name="Ebling H."/>
            <person name="Edwards K."/>
            <person name="Eickbush T."/>
            <person name="Evans J.D."/>
            <person name="Filipski A."/>
            <person name="Findeiss S."/>
            <person name="Freyhult E."/>
            <person name="Fulton L."/>
            <person name="Fulton R."/>
            <person name="Garcia A.C."/>
            <person name="Gardiner A."/>
            <person name="Garfield D.A."/>
            <person name="Garvin B.E."/>
            <person name="Gibson G."/>
            <person name="Gilbert D."/>
            <person name="Gnerre S."/>
            <person name="Godfrey J."/>
            <person name="Good R."/>
            <person name="Gotea V."/>
            <person name="Gravely B."/>
            <person name="Greenberg A.J."/>
            <person name="Griffiths-Jones S."/>
            <person name="Gross S."/>
            <person name="Guigo R."/>
            <person name="Gustafson E.A."/>
            <person name="Haerty W."/>
            <person name="Hahn M.W."/>
            <person name="Halligan D.L."/>
            <person name="Halpern A.L."/>
            <person name="Halter G.M."/>
            <person name="Han M.V."/>
            <person name="Heger A."/>
            <person name="Hillier L."/>
            <person name="Hinrichs A.S."/>
            <person name="Holmes I."/>
            <person name="Hoskins R.A."/>
            <person name="Hubisz M.J."/>
            <person name="Hultmark D."/>
            <person name="Huntley M.A."/>
            <person name="Jaffe D.B."/>
            <person name="Jagadeeshan S."/>
            <person name="Jeck W.R."/>
            <person name="Johnson J."/>
            <person name="Jones C.D."/>
            <person name="Jordan W.C."/>
            <person name="Karpen G.H."/>
            <person name="Kataoka E."/>
            <person name="Keightley P.D."/>
            <person name="Kheradpour P."/>
            <person name="Kirkness E.F."/>
            <person name="Koerich L.B."/>
            <person name="Kristiansen K."/>
            <person name="Kudrna D."/>
            <person name="Kulathinal R.J."/>
            <person name="Kumar S."/>
            <person name="Kwok R."/>
            <person name="Lander E."/>
            <person name="Langley C.H."/>
            <person name="Lapoint R."/>
            <person name="Lazzaro B.P."/>
            <person name="Lee S.J."/>
            <person name="Levesque L."/>
            <person name="Li R."/>
            <person name="Lin C.F."/>
            <person name="Lin M.F."/>
            <person name="Lindblad-Toh K."/>
            <person name="Llopart A."/>
            <person name="Long M."/>
            <person name="Low L."/>
            <person name="Lozovsky E."/>
            <person name="Lu J."/>
            <person name="Luo M."/>
            <person name="Machado C.A."/>
            <person name="Makalowski W."/>
            <person name="Marzo M."/>
            <person name="Matsuda M."/>
            <person name="Matzkin L."/>
            <person name="McAllister B."/>
            <person name="McBride C.S."/>
            <person name="McKernan B."/>
            <person name="McKernan K."/>
            <person name="Mendez-Lago M."/>
            <person name="Minx P."/>
            <person name="Mollenhauer M.U."/>
            <person name="Montooth K."/>
            <person name="Mount S.M."/>
            <person name="Mu X."/>
            <person name="Myers E."/>
            <person name="Negre B."/>
            <person name="Newfeld S."/>
            <person name="Nielsen R."/>
            <person name="Noor M.A."/>
            <person name="O'Grady P."/>
            <person name="Pachter L."/>
            <person name="Papaceit M."/>
            <person name="Parisi M.J."/>
            <person name="Parisi M."/>
            <person name="Parts L."/>
            <person name="Pedersen J.S."/>
            <person name="Pesole G."/>
            <person name="Phillippy A.M."/>
            <person name="Ponting C.P."/>
            <person name="Pop M."/>
            <person name="Porcelli D."/>
            <person name="Powell J.R."/>
            <person name="Prohaska S."/>
            <person name="Pruitt K."/>
            <person name="Puig M."/>
            <person name="Quesneville H."/>
            <person name="Ram K.R."/>
            <person name="Rand D."/>
            <person name="Rasmussen M.D."/>
            <person name="Reed L.K."/>
            <person name="Reenan R."/>
            <person name="Reily A."/>
            <person name="Remington K.A."/>
            <person name="Rieger T.T."/>
            <person name="Ritchie M.G."/>
            <person name="Robin C."/>
            <person name="Rogers Y.H."/>
            <person name="Rohde C."/>
            <person name="Rozas J."/>
            <person name="Rubenfield M.J."/>
            <person name="Ruiz A."/>
            <person name="Russo S."/>
            <person name="Salzberg S.L."/>
            <person name="Sanchez-Gracia A."/>
            <person name="Saranga D.J."/>
            <person name="Sato H."/>
            <person name="Schaeffer S.W."/>
            <person name="Schatz M.C."/>
            <person name="Schlenke T."/>
            <person name="Schwartz R."/>
            <person name="Segarra C."/>
            <person name="Singh R.S."/>
            <person name="Sirot L."/>
            <person name="Sirota M."/>
            <person name="Sisneros N.B."/>
            <person name="Smith C.D."/>
            <person name="Smith T.F."/>
            <person name="Spieth J."/>
            <person name="Stage D.E."/>
            <person name="Stark A."/>
            <person name="Stephan W."/>
            <person name="Strausberg R.L."/>
            <person name="Strempel S."/>
            <person name="Sturgill D."/>
            <person name="Sutton G."/>
            <person name="Sutton G.G."/>
            <person name="Tao W."/>
            <person name="Teichmann S."/>
            <person name="Tobari Y.N."/>
            <person name="Tomimura Y."/>
            <person name="Tsolas J.M."/>
            <person name="Valente V.L."/>
            <person name="Venter E."/>
            <person name="Venter J.C."/>
            <person name="Vicario S."/>
            <person name="Vieira F.G."/>
            <person name="Vilella A.J."/>
            <person name="Villasante A."/>
            <person name="Walenz B."/>
            <person name="Wang J."/>
            <person name="Wasserman M."/>
            <person name="Watts T."/>
            <person name="Wilson D."/>
            <person name="Wilson R.K."/>
            <person name="Wing R.A."/>
            <person name="Wolfner M.F."/>
            <person name="Wong A."/>
            <person name="Wong G.K."/>
            <person name="Wu C.I."/>
            <person name="Wu G."/>
            <person name="Yamamoto D."/>
            <person name="Yang H.P."/>
            <person name="Yang S.P."/>
            <person name="Yorke J.A."/>
            <person name="Yoshida K."/>
            <person name="Zdobnov E."/>
            <person name="Zhang P."/>
            <person name="Zhang Y."/>
            <person name="Zimin A.V."/>
            <person name="Baldwin J."/>
            <person name="Abdouelleil A."/>
            <person name="Abdulkadir J."/>
            <person name="Abebe A."/>
            <person name="Abera B."/>
            <person name="Abreu J."/>
            <person name="Acer S.C."/>
            <person name="Aftuck L."/>
            <person name="Alexander A."/>
            <person name="An P."/>
            <person name="Anderson E."/>
            <person name="Anderson S."/>
            <person name="Arachi H."/>
            <person name="Azer M."/>
            <person name="Bachantsang P."/>
            <person name="Barry A."/>
            <person name="Bayul T."/>
            <person name="Berlin A."/>
            <person name="Bessette D."/>
            <person name="Bloom T."/>
            <person name="Blye J."/>
            <person name="Boguslavskiy L."/>
            <person name="Bonnet C."/>
            <person name="Boukhgalter B."/>
            <person name="Bourzgui I."/>
            <person name="Brown A."/>
            <person name="Cahill P."/>
            <person name="Channer S."/>
            <person name="Cheshatsang Y."/>
            <person name="Chuda L."/>
            <person name="Citroen M."/>
            <person name="Collymore A."/>
            <person name="Cooke P."/>
            <person name="Costello M."/>
            <person name="D'Aco K."/>
            <person name="Daza R."/>
            <person name="De Haan G."/>
            <person name="DeGray S."/>
            <person name="DeMaso C."/>
            <person name="Dhargay N."/>
            <person name="Dooley K."/>
            <person name="Dooley E."/>
            <person name="Doricent M."/>
            <person name="Dorje P."/>
            <person name="Dorjee K."/>
            <person name="Dupes A."/>
            <person name="Elong R."/>
            <person name="Falk J."/>
            <person name="Farina A."/>
            <person name="Faro S."/>
            <person name="Ferguson D."/>
            <person name="Fisher S."/>
            <person name="Foley C.D."/>
            <person name="Franke A."/>
            <person name="Friedrich D."/>
            <person name="Gadbois L."/>
            <person name="Gearin G."/>
            <person name="Gearin C.R."/>
            <person name="Giannoukos G."/>
            <person name="Goode T."/>
            <person name="Graham J."/>
            <person name="Grandbois E."/>
            <person name="Grewal S."/>
            <person name="Gyaltsen K."/>
            <person name="Hafez N."/>
            <person name="Hagos B."/>
            <person name="Hall J."/>
            <person name="Henson C."/>
            <person name="Hollinger A."/>
            <person name="Honan T."/>
            <person name="Huard M.D."/>
            <person name="Hughes L."/>
            <person name="Hurhula B."/>
            <person name="Husby M.E."/>
            <person name="Kamat A."/>
            <person name="Kanga B."/>
            <person name="Kashin S."/>
            <person name="Khazanovich D."/>
            <person name="Kisner P."/>
            <person name="Lance K."/>
            <person name="Lara M."/>
            <person name="Lee W."/>
            <person name="Lennon N."/>
            <person name="Letendre F."/>
            <person name="LeVine R."/>
            <person name="Lipovsky A."/>
            <person name="Liu X."/>
            <person name="Liu J."/>
            <person name="Liu S."/>
            <person name="Lokyitsang T."/>
            <person name="Lokyitsang Y."/>
            <person name="Lubonja R."/>
            <person name="Lui A."/>
            <person name="MacDonald P."/>
            <person name="Magnisalis V."/>
            <person name="Maru K."/>
            <person name="Matthews C."/>
            <person name="McCusker W."/>
            <person name="McDonough S."/>
            <person name="Mehta T."/>
            <person name="Meldrim J."/>
            <person name="Meneus L."/>
            <person name="Mihai O."/>
            <person name="Mihalev A."/>
            <person name="Mihova T."/>
            <person name="Mittelman R."/>
            <person name="Mlenga V."/>
            <person name="Montmayeur A."/>
            <person name="Mulrain L."/>
            <person name="Navidi A."/>
            <person name="Naylor J."/>
            <person name="Negash T."/>
            <person name="Nguyen T."/>
            <person name="Nguyen N."/>
            <person name="Nicol R."/>
            <person name="Norbu C."/>
            <person name="Norbu N."/>
            <person name="Novod N."/>
            <person name="O'Neill B."/>
            <person name="Osman S."/>
            <person name="Markiewicz E."/>
            <person name="Oyono O.L."/>
            <person name="Patti C."/>
            <person name="Phunkhang P."/>
            <person name="Pierre F."/>
            <person name="Priest M."/>
            <person name="Raghuraman S."/>
            <person name="Rege F."/>
            <person name="Reyes R."/>
            <person name="Rise C."/>
            <person name="Rogov P."/>
            <person name="Ross K."/>
            <person name="Ryan E."/>
            <person name="Settipalli S."/>
            <person name="Shea T."/>
            <person name="Sherpa N."/>
            <person name="Shi L."/>
            <person name="Shih D."/>
            <person name="Sparrow T."/>
            <person name="Spaulding J."/>
            <person name="Stalker J."/>
            <person name="Stange-Thomann N."/>
            <person name="Stavropoulos S."/>
            <person name="Stone C."/>
            <person name="Strader C."/>
            <person name="Tesfaye S."/>
            <person name="Thomson T."/>
            <person name="Thoulutsang Y."/>
            <person name="Thoulutsang D."/>
            <person name="Topham K."/>
            <person name="Topping I."/>
            <person name="Tsamla T."/>
            <person name="Vassiliev H."/>
            <person name="Vo A."/>
            <person name="Wangchuk T."/>
            <person name="Wangdi T."/>
            <person name="Weiand M."/>
            <person name="Wilkinson J."/>
            <person name="Wilson A."/>
            <person name="Yadav S."/>
            <person name="Young G."/>
            <person name="Yu Q."/>
            <person name="Zembek L."/>
            <person name="Zhong D."/>
            <person name="Zimmer A."/>
            <person name="Zwirko Z."/>
            <person name="Jaffe D.B."/>
            <person name="Alvarez P."/>
            <person name="Brockman W."/>
            <person name="Butler J."/>
            <person name="Chin C."/>
            <person name="Gnerre S."/>
            <person name="Grabherr M."/>
            <person name="Kleber M."/>
            <person name="Mauceli E."/>
            <person name="MacCallum I."/>
        </authorList>
    </citation>
    <scope>NUCLEOTIDE SEQUENCE [LARGE SCALE GENOMIC DNA]</scope>
    <source>
        <strain evidence="4">Tai18E2 / Tucson 14021-0261.01</strain>
    </source>
</reference>
<protein>
    <recommendedName>
        <fullName evidence="5">SKP1 component POZ domain-containing protein</fullName>
    </recommendedName>
</protein>
<gene>
    <name evidence="3" type="primary">Dyak\GE28646</name>
    <name evidence="3" type="synonym">GE28646</name>
    <name evidence="3" type="ORF">Dyak_GE28646</name>
</gene>
<dbReference type="InterPro" id="IPR001232">
    <property type="entry name" value="SKP1-like"/>
</dbReference>
<dbReference type="InterPro" id="IPR016897">
    <property type="entry name" value="SKP1"/>
</dbReference>
<evidence type="ECO:0000256" key="2">
    <source>
        <dbReference type="ARBA" id="ARBA00022786"/>
    </source>
</evidence>
<comment type="similarity">
    <text evidence="1">Belongs to the SKP1 family.</text>
</comment>
<dbReference type="KEGG" id="dya:Dyak_GE28646"/>
<dbReference type="AlphaFoldDB" id="A0A0R1DV80"/>
<dbReference type="SMART" id="SM00512">
    <property type="entry name" value="Skp1"/>
    <property type="match status" value="1"/>
</dbReference>
<dbReference type="PANTHER" id="PTHR11165">
    <property type="entry name" value="SKP1"/>
    <property type="match status" value="1"/>
</dbReference>
<evidence type="ECO:0000313" key="4">
    <source>
        <dbReference type="Proteomes" id="UP000002282"/>
    </source>
</evidence>
<reference evidence="3 4" key="2">
    <citation type="journal article" date="2007" name="PLoS Biol.">
        <title>Principles of genome evolution in the Drosophila melanogaster species group.</title>
        <authorList>
            <person name="Ranz J.M."/>
            <person name="Maurin D."/>
            <person name="Chan Y.S."/>
            <person name="von Grotthuss M."/>
            <person name="Hillier L.W."/>
            <person name="Roote J."/>
            <person name="Ashburner M."/>
            <person name="Bergman C.M."/>
        </authorList>
    </citation>
    <scope>NUCLEOTIDE SEQUENCE [LARGE SCALE GENOMIC DNA]</scope>
    <source>
        <strain evidence="4">Tai18E2 / Tucson 14021-0261.01</strain>
    </source>
</reference>
<dbReference type="OrthoDB" id="2342932at2759"/>
<evidence type="ECO:0000256" key="1">
    <source>
        <dbReference type="ARBA" id="ARBA00009993"/>
    </source>
</evidence>